<dbReference type="FunFam" id="2.40.30.10:FF:000004">
    <property type="entry name" value="50S ribosomal protein L3"/>
    <property type="match status" value="1"/>
</dbReference>
<dbReference type="KEGG" id="cinf:CINF_1711"/>
<gene>
    <name evidence="9" type="primary">rplC</name>
    <name evidence="9" type="ORF">CINF_1711</name>
</gene>
<dbReference type="InterPro" id="IPR019927">
    <property type="entry name" value="Ribosomal_uL3_bac/org-type"/>
</dbReference>
<dbReference type="NCBIfam" id="TIGR03625">
    <property type="entry name" value="L3_bact"/>
    <property type="match status" value="1"/>
</dbReference>
<evidence type="ECO:0000256" key="2">
    <source>
        <dbReference type="ARBA" id="ARBA00006540"/>
    </source>
</evidence>
<comment type="subunit">
    <text evidence="7">Part of the 50S ribosomal subunit. Forms a cluster with proteins L14 and L19.</text>
</comment>
<protein>
    <recommendedName>
        <fullName evidence="8">50S ribosomal protein L3</fullName>
    </recommendedName>
</protein>
<evidence type="ECO:0000256" key="8">
    <source>
        <dbReference type="NCBIfam" id="TIGR03625"/>
    </source>
</evidence>
<keyword evidence="3" id="KW-0699">rRNA-binding</keyword>
<evidence type="ECO:0000256" key="4">
    <source>
        <dbReference type="ARBA" id="ARBA00022884"/>
    </source>
</evidence>
<dbReference type="EMBL" id="CP049075">
    <property type="protein sequence ID" value="QLI06181.1"/>
    <property type="molecule type" value="Genomic_DNA"/>
</dbReference>
<sequence>MEYIVEKIGMSRTIGLPSVPVTLIKVIPAKVCALGEDGRAIVAYAHTKASNKAISGQQAKYGLSKEFNSFATLSVANSEAGSDVDVSPLKEAKILKVSFNTKGRGFSGVIKRHGFAGGPKSHGSRFHRRPGSIGNCEWPGRVQPGMKMAGHYGNEKTSVKNEIVSFDEANGVLVLKGSVPGFNGAMGRIKVVK</sequence>
<organism evidence="9 10">
    <name type="scientific">Candidatus Campylobacter infans</name>
    <dbReference type="NCBI Taxonomy" id="2561898"/>
    <lineage>
        <taxon>Bacteria</taxon>
        <taxon>Pseudomonadati</taxon>
        <taxon>Campylobacterota</taxon>
        <taxon>Epsilonproteobacteria</taxon>
        <taxon>Campylobacterales</taxon>
        <taxon>Campylobacteraceae</taxon>
        <taxon>Campylobacter</taxon>
    </lineage>
</organism>
<dbReference type="Pfam" id="PF00297">
    <property type="entry name" value="Ribosomal_L3"/>
    <property type="match status" value="1"/>
</dbReference>
<evidence type="ECO:0000256" key="7">
    <source>
        <dbReference type="ARBA" id="ARBA00025982"/>
    </source>
</evidence>
<keyword evidence="4" id="KW-0694">RNA-binding</keyword>
<dbReference type="RefSeq" id="WP_179975251.1">
    <property type="nucleotide sequence ID" value="NZ_CP049075.1"/>
</dbReference>
<evidence type="ECO:0000313" key="10">
    <source>
        <dbReference type="Proteomes" id="UP000509414"/>
    </source>
</evidence>
<evidence type="ECO:0000256" key="6">
    <source>
        <dbReference type="ARBA" id="ARBA00023274"/>
    </source>
</evidence>
<dbReference type="Gene3D" id="2.40.30.10">
    <property type="entry name" value="Translation factors"/>
    <property type="match status" value="1"/>
</dbReference>
<name>A0A7H9CKJ4_9BACT</name>
<reference evidence="9 10" key="1">
    <citation type="submission" date="2020-02" db="EMBL/GenBank/DDBJ databases">
        <title>Complete genome sequence of the novel Campylobacter species Candidatus Campylobacter infans.</title>
        <authorList>
            <person name="Duim B."/>
            <person name="Zomer A."/>
            <person name="van der Graaf L."/>
            <person name="Wagenaar J."/>
        </authorList>
    </citation>
    <scope>NUCLEOTIDE SEQUENCE [LARGE SCALE GENOMIC DNA]</scope>
    <source>
        <strain evidence="9 10">19S00001</strain>
    </source>
</reference>
<dbReference type="InterPro" id="IPR000597">
    <property type="entry name" value="Ribosomal_uL3"/>
</dbReference>
<proteinExistence type="inferred from homology"/>
<dbReference type="SUPFAM" id="SSF50447">
    <property type="entry name" value="Translation proteins"/>
    <property type="match status" value="1"/>
</dbReference>
<dbReference type="AlphaFoldDB" id="A0A7H9CKJ4"/>
<dbReference type="PANTHER" id="PTHR11229">
    <property type="entry name" value="50S RIBOSOMAL PROTEIN L3"/>
    <property type="match status" value="1"/>
</dbReference>
<comment type="function">
    <text evidence="1">One of the primary rRNA binding proteins, it binds directly near the 3'-end of the 23S rRNA, where it nucleates assembly of the 50S subunit.</text>
</comment>
<dbReference type="GO" id="GO:0006412">
    <property type="term" value="P:translation"/>
    <property type="evidence" value="ECO:0007669"/>
    <property type="project" value="UniProtKB-UniRule"/>
</dbReference>
<dbReference type="GO" id="GO:0003735">
    <property type="term" value="F:structural constituent of ribosome"/>
    <property type="evidence" value="ECO:0007669"/>
    <property type="project" value="UniProtKB-UniRule"/>
</dbReference>
<evidence type="ECO:0000256" key="5">
    <source>
        <dbReference type="ARBA" id="ARBA00022980"/>
    </source>
</evidence>
<keyword evidence="6" id="KW-0687">Ribonucleoprotein</keyword>
<keyword evidence="5 9" id="KW-0689">Ribosomal protein</keyword>
<evidence type="ECO:0000256" key="1">
    <source>
        <dbReference type="ARBA" id="ARBA00002570"/>
    </source>
</evidence>
<accession>A0A7H9CKJ4</accession>
<evidence type="ECO:0000256" key="3">
    <source>
        <dbReference type="ARBA" id="ARBA00022730"/>
    </source>
</evidence>
<dbReference type="InterPro" id="IPR009000">
    <property type="entry name" value="Transl_B-barrel_sf"/>
</dbReference>
<dbReference type="GO" id="GO:0022625">
    <property type="term" value="C:cytosolic large ribosomal subunit"/>
    <property type="evidence" value="ECO:0007669"/>
    <property type="project" value="TreeGrafter"/>
</dbReference>
<comment type="similarity">
    <text evidence="2">Belongs to the universal ribosomal protein uL3 family.</text>
</comment>
<dbReference type="Proteomes" id="UP000509414">
    <property type="component" value="Chromosome"/>
</dbReference>
<dbReference type="GO" id="GO:0019843">
    <property type="term" value="F:rRNA binding"/>
    <property type="evidence" value="ECO:0007669"/>
    <property type="project" value="UniProtKB-KW"/>
</dbReference>
<keyword evidence="10" id="KW-1185">Reference proteome</keyword>
<evidence type="ECO:0000313" key="9">
    <source>
        <dbReference type="EMBL" id="QLI06181.1"/>
    </source>
</evidence>
<dbReference type="PANTHER" id="PTHR11229:SF16">
    <property type="entry name" value="LARGE RIBOSOMAL SUBUNIT PROTEIN UL3C"/>
    <property type="match status" value="1"/>
</dbReference>